<evidence type="ECO:0000313" key="3">
    <source>
        <dbReference type="EMBL" id="TGN76904.1"/>
    </source>
</evidence>
<dbReference type="GO" id="GO:0003677">
    <property type="term" value="F:DNA binding"/>
    <property type="evidence" value="ECO:0007669"/>
    <property type="project" value="InterPro"/>
</dbReference>
<dbReference type="InterPro" id="IPR036365">
    <property type="entry name" value="PGBD-like_sf"/>
</dbReference>
<sequence>MGWNVSRWKALPDSLDDRVQQLVVQLRRLKDRSGLSLSSMASKTGYSRSSWERYLNGKALAPREAVEELARVSGAEPTRLLVLHELAQEAWRREEVTAEAAAAPTRGAGARRAAPIGVLTAVLLGALVVGLLVAAPWSGHGDSGKDTAATAHGVYAYKPGKTYPCAVERKNGQLYAGYSTTRTAVLGQPGWDVVEAQCLLRYSGFDPGGVDGVYGEMTRRAVKRLQEKAGLATDGLVGPQTWKVLRR</sequence>
<dbReference type="Pfam" id="PF01471">
    <property type="entry name" value="PG_binding_1"/>
    <property type="match status" value="1"/>
</dbReference>
<dbReference type="InterPro" id="IPR036366">
    <property type="entry name" value="PGBDSf"/>
</dbReference>
<proteinExistence type="predicted"/>
<protein>
    <submittedName>
        <fullName evidence="3">Peptidoglycan-binding protein</fullName>
    </submittedName>
</protein>
<dbReference type="AlphaFoldDB" id="A0A4Z1D625"/>
<dbReference type="Pfam" id="PF13560">
    <property type="entry name" value="HTH_31"/>
    <property type="match status" value="1"/>
</dbReference>
<dbReference type="Gene3D" id="1.10.260.40">
    <property type="entry name" value="lambda repressor-like DNA-binding domains"/>
    <property type="match status" value="1"/>
</dbReference>
<organism evidence="3 4">
    <name type="scientific">Streptomyces griseoluteus</name>
    <dbReference type="NCBI Taxonomy" id="29306"/>
    <lineage>
        <taxon>Bacteria</taxon>
        <taxon>Bacillati</taxon>
        <taxon>Actinomycetota</taxon>
        <taxon>Actinomycetes</taxon>
        <taxon>Kitasatosporales</taxon>
        <taxon>Streptomycetaceae</taxon>
        <taxon>Streptomyces</taxon>
    </lineage>
</organism>
<gene>
    <name evidence="3" type="ORF">E5082_26630</name>
</gene>
<name>A0A4Z1D625_STRGP</name>
<evidence type="ECO:0000256" key="1">
    <source>
        <dbReference type="SAM" id="Phobius"/>
    </source>
</evidence>
<dbReference type="Proteomes" id="UP000298513">
    <property type="component" value="Unassembled WGS sequence"/>
</dbReference>
<reference evidence="3 4" key="1">
    <citation type="submission" date="2019-04" db="EMBL/GenBank/DDBJ databases">
        <title>Streptomyces sp. nov. Bv016 isolated from bark of Buahinia variegata.</title>
        <authorList>
            <person name="Kanchanasin P."/>
            <person name="Tanasupawat S."/>
            <person name="Yuki M."/>
            <person name="Kudo T."/>
        </authorList>
    </citation>
    <scope>NUCLEOTIDE SEQUENCE [LARGE SCALE GENOMIC DNA]</scope>
    <source>
        <strain evidence="3 4">JCM 4765</strain>
    </source>
</reference>
<dbReference type="Gene3D" id="1.10.101.10">
    <property type="entry name" value="PGBD-like superfamily/PGBD"/>
    <property type="match status" value="1"/>
</dbReference>
<keyword evidence="1" id="KW-1133">Transmembrane helix</keyword>
<dbReference type="SMART" id="SM00530">
    <property type="entry name" value="HTH_XRE"/>
    <property type="match status" value="1"/>
</dbReference>
<comment type="caution">
    <text evidence="3">The sequence shown here is derived from an EMBL/GenBank/DDBJ whole genome shotgun (WGS) entry which is preliminary data.</text>
</comment>
<dbReference type="InterPro" id="IPR002477">
    <property type="entry name" value="Peptidoglycan-bd-like"/>
</dbReference>
<dbReference type="EMBL" id="SRRU01000011">
    <property type="protein sequence ID" value="TGN76904.1"/>
    <property type="molecule type" value="Genomic_DNA"/>
</dbReference>
<dbReference type="InterPro" id="IPR001387">
    <property type="entry name" value="Cro/C1-type_HTH"/>
</dbReference>
<dbReference type="SUPFAM" id="SSF47413">
    <property type="entry name" value="lambda repressor-like DNA-binding domains"/>
    <property type="match status" value="1"/>
</dbReference>
<keyword evidence="1" id="KW-0812">Transmembrane</keyword>
<accession>A0A4Z1D625</accession>
<dbReference type="SUPFAM" id="SSF47090">
    <property type="entry name" value="PGBD-like"/>
    <property type="match status" value="1"/>
</dbReference>
<keyword evidence="1" id="KW-0472">Membrane</keyword>
<evidence type="ECO:0000313" key="4">
    <source>
        <dbReference type="Proteomes" id="UP000298513"/>
    </source>
</evidence>
<dbReference type="CDD" id="cd00093">
    <property type="entry name" value="HTH_XRE"/>
    <property type="match status" value="1"/>
</dbReference>
<evidence type="ECO:0000259" key="2">
    <source>
        <dbReference type="SMART" id="SM00530"/>
    </source>
</evidence>
<feature type="transmembrane region" description="Helical" evidence="1">
    <location>
        <begin position="116"/>
        <end position="137"/>
    </location>
</feature>
<keyword evidence="4" id="KW-1185">Reference proteome</keyword>
<dbReference type="InterPro" id="IPR010982">
    <property type="entry name" value="Lambda_DNA-bd_dom_sf"/>
</dbReference>
<feature type="domain" description="HTH cro/C1-type" evidence="2">
    <location>
        <begin position="25"/>
        <end position="80"/>
    </location>
</feature>